<dbReference type="eggNOG" id="COG0778">
    <property type="taxonomic scope" value="Bacteria"/>
</dbReference>
<name>H1CZV8_9FIRM</name>
<dbReference type="PATRIC" id="fig|742743.3.peg.913"/>
<evidence type="ECO:0000259" key="6">
    <source>
        <dbReference type="Pfam" id="PF00881"/>
    </source>
</evidence>
<dbReference type="Pfam" id="PF00881">
    <property type="entry name" value="Nitroreductase"/>
    <property type="match status" value="1"/>
</dbReference>
<keyword evidence="5" id="KW-0560">Oxidoreductase</keyword>
<evidence type="ECO:0000256" key="2">
    <source>
        <dbReference type="ARBA" id="ARBA00007118"/>
    </source>
</evidence>
<proteinExistence type="inferred from homology"/>
<dbReference type="AlphaFoldDB" id="H1CZV8"/>
<dbReference type="CDD" id="cd02062">
    <property type="entry name" value="Nitro_FMN_reductase"/>
    <property type="match status" value="1"/>
</dbReference>
<dbReference type="SUPFAM" id="SSF55469">
    <property type="entry name" value="FMN-dependent nitroreductase-like"/>
    <property type="match status" value="1"/>
</dbReference>
<protein>
    <recommendedName>
        <fullName evidence="6">Nitroreductase domain-containing protein</fullName>
    </recommendedName>
</protein>
<evidence type="ECO:0000256" key="1">
    <source>
        <dbReference type="ARBA" id="ARBA00001917"/>
    </source>
</evidence>
<dbReference type="InterPro" id="IPR029479">
    <property type="entry name" value="Nitroreductase"/>
</dbReference>
<keyword evidence="3" id="KW-0285">Flavoprotein</keyword>
<accession>H1CZV8</accession>
<keyword evidence="4" id="KW-0288">FMN</keyword>
<dbReference type="RefSeq" id="WP_008859392.1">
    <property type="nucleotide sequence ID" value="NZ_JH591187.1"/>
</dbReference>
<dbReference type="EMBL" id="ADLT01000019">
    <property type="protein sequence ID" value="EHO63196.1"/>
    <property type="molecule type" value="Genomic_DNA"/>
</dbReference>
<organism evidence="7 8">
    <name type="scientific">Dialister succinatiphilus YIT 11850</name>
    <dbReference type="NCBI Taxonomy" id="742743"/>
    <lineage>
        <taxon>Bacteria</taxon>
        <taxon>Bacillati</taxon>
        <taxon>Bacillota</taxon>
        <taxon>Negativicutes</taxon>
        <taxon>Veillonellales</taxon>
        <taxon>Veillonellaceae</taxon>
        <taxon>Dialister</taxon>
    </lineage>
</organism>
<evidence type="ECO:0000256" key="5">
    <source>
        <dbReference type="ARBA" id="ARBA00023002"/>
    </source>
</evidence>
<sequence>MEFDHVLSVRCSVRRYTEEPVSEEDIQKIVKAGEEVPVGHFDFKNYAIAAITDKKVLRLLAEENQALSGRGDPIYGAPLLLLIMNTPEAREDSIKLNAGIMAENMHLKAVDLGLGSICIYSFIRTLNREEGYGKYFQALHLPEGLKPAMAVAVGHTPMVQRERRFVARIPTFRIDGKE</sequence>
<gene>
    <name evidence="7" type="ORF">HMPREF9453_00896</name>
</gene>
<dbReference type="HOGENOM" id="CLU_070764_7_0_9"/>
<keyword evidence="8" id="KW-1185">Reference proteome</keyword>
<evidence type="ECO:0000313" key="7">
    <source>
        <dbReference type="EMBL" id="EHO63196.1"/>
    </source>
</evidence>
<dbReference type="Gene3D" id="3.40.109.10">
    <property type="entry name" value="NADH Oxidase"/>
    <property type="match status" value="1"/>
</dbReference>
<dbReference type="STRING" id="742743.HMPREF9453_00896"/>
<dbReference type="PANTHER" id="PTHR43673:SF2">
    <property type="entry name" value="NITROREDUCTASE"/>
    <property type="match status" value="1"/>
</dbReference>
<dbReference type="InterPro" id="IPR000415">
    <property type="entry name" value="Nitroreductase-like"/>
</dbReference>
<evidence type="ECO:0000256" key="3">
    <source>
        <dbReference type="ARBA" id="ARBA00022630"/>
    </source>
</evidence>
<dbReference type="GO" id="GO:0016491">
    <property type="term" value="F:oxidoreductase activity"/>
    <property type="evidence" value="ECO:0007669"/>
    <property type="project" value="UniProtKB-KW"/>
</dbReference>
<dbReference type="OrthoDB" id="9783470at2"/>
<comment type="cofactor">
    <cofactor evidence="1">
        <name>FMN</name>
        <dbReference type="ChEBI" id="CHEBI:58210"/>
    </cofactor>
</comment>
<dbReference type="PANTHER" id="PTHR43673">
    <property type="entry name" value="NAD(P)H NITROREDUCTASE YDGI-RELATED"/>
    <property type="match status" value="1"/>
</dbReference>
<feature type="domain" description="Nitroreductase" evidence="6">
    <location>
        <begin position="10"/>
        <end position="155"/>
    </location>
</feature>
<reference evidence="7 8" key="1">
    <citation type="submission" date="2011-11" db="EMBL/GenBank/DDBJ databases">
        <title>The Genome Sequence of Dialister succinatiphilus YIT 11850.</title>
        <authorList>
            <consortium name="The Broad Institute Genome Sequencing Platform"/>
            <person name="Earl A."/>
            <person name="Ward D."/>
            <person name="Feldgarden M."/>
            <person name="Gevers D."/>
            <person name="Morotomi M."/>
            <person name="Young S.K."/>
            <person name="Zeng Q."/>
            <person name="Gargeya S."/>
            <person name="Fitzgerald M."/>
            <person name="Haas B."/>
            <person name="Abouelleil A."/>
            <person name="Alvarado L."/>
            <person name="Arachchi H.M."/>
            <person name="Berlin A."/>
            <person name="Brown A."/>
            <person name="Chapman S.B."/>
            <person name="Dunbar C."/>
            <person name="Gearin G."/>
            <person name="Goldberg J."/>
            <person name="Griggs A."/>
            <person name="Gujja S."/>
            <person name="Heiman D."/>
            <person name="Howarth C."/>
            <person name="Lui A."/>
            <person name="MacDonald P.J.P."/>
            <person name="Montmayeur A."/>
            <person name="Murphy C."/>
            <person name="Neiman D."/>
            <person name="Pearson M."/>
            <person name="Priest M."/>
            <person name="Roberts A."/>
            <person name="Saif S."/>
            <person name="Shea T."/>
            <person name="Sisk P."/>
            <person name="Stolte C."/>
            <person name="Sykes S."/>
            <person name="Wortman J."/>
            <person name="Nusbaum C."/>
            <person name="Birren B."/>
        </authorList>
    </citation>
    <scope>NUCLEOTIDE SEQUENCE [LARGE SCALE GENOMIC DNA]</scope>
    <source>
        <strain evidence="7 8">YIT 11850</strain>
    </source>
</reference>
<evidence type="ECO:0000313" key="8">
    <source>
        <dbReference type="Proteomes" id="UP000003277"/>
    </source>
</evidence>
<comment type="similarity">
    <text evidence="2">Belongs to the nitroreductase family.</text>
</comment>
<evidence type="ECO:0000256" key="4">
    <source>
        <dbReference type="ARBA" id="ARBA00022643"/>
    </source>
</evidence>
<comment type="caution">
    <text evidence="7">The sequence shown here is derived from an EMBL/GenBank/DDBJ whole genome shotgun (WGS) entry which is preliminary data.</text>
</comment>
<dbReference type="Proteomes" id="UP000003277">
    <property type="component" value="Unassembled WGS sequence"/>
</dbReference>